<reference evidence="1 2" key="1">
    <citation type="submission" date="2021-10" db="EMBL/GenBank/DDBJ databases">
        <title>The diversity and Nitrogen Metabolism of Culturable Nitrate-Utilizing Bacteria Within the Oxygen Minimum Zone of the Changjiang (Yangtze River)Estuary.</title>
        <authorList>
            <person name="Zhang D."/>
            <person name="Zheng J."/>
            <person name="Liu S."/>
            <person name="He W."/>
        </authorList>
    </citation>
    <scope>NUCLEOTIDE SEQUENCE [LARGE SCALE GENOMIC DNA]</scope>
    <source>
        <strain evidence="1 2">FXH275-2</strain>
    </source>
</reference>
<sequence>MVGEAGSRQGCRAASVPRLIDFGNSSYVALYRVDGETVAILAVRHQKKAGYGQTS</sequence>
<evidence type="ECO:0000313" key="1">
    <source>
        <dbReference type="EMBL" id="MCC4233280.1"/>
    </source>
</evidence>
<comment type="caution">
    <text evidence="1">The sequence shown here is derived from an EMBL/GenBank/DDBJ whole genome shotgun (WGS) entry which is preliminary data.</text>
</comment>
<accession>A0ABS8H418</accession>
<keyword evidence="2" id="KW-1185">Reference proteome</keyword>
<name>A0ABS8H418_9SPHN</name>
<organism evidence="1 2">
    <name type="scientific">Sphingobium soli</name>
    <dbReference type="NCBI Taxonomy" id="1591116"/>
    <lineage>
        <taxon>Bacteria</taxon>
        <taxon>Pseudomonadati</taxon>
        <taxon>Pseudomonadota</taxon>
        <taxon>Alphaproteobacteria</taxon>
        <taxon>Sphingomonadales</taxon>
        <taxon>Sphingomonadaceae</taxon>
        <taxon>Sphingobium</taxon>
    </lineage>
</organism>
<proteinExistence type="predicted"/>
<dbReference type="EMBL" id="JAJGNP010000008">
    <property type="protein sequence ID" value="MCC4233280.1"/>
    <property type="molecule type" value="Genomic_DNA"/>
</dbReference>
<protein>
    <submittedName>
        <fullName evidence="1">Type II toxin-antitoxin system RelE/ParE family toxin</fullName>
    </submittedName>
</protein>
<dbReference type="Pfam" id="PF05016">
    <property type="entry name" value="ParE_toxin"/>
    <property type="match status" value="1"/>
</dbReference>
<dbReference type="InterPro" id="IPR007712">
    <property type="entry name" value="RelE/ParE_toxin"/>
</dbReference>
<gene>
    <name evidence="1" type="ORF">LL253_11330</name>
</gene>
<evidence type="ECO:0000313" key="2">
    <source>
        <dbReference type="Proteomes" id="UP001198830"/>
    </source>
</evidence>
<dbReference type="Proteomes" id="UP001198830">
    <property type="component" value="Unassembled WGS sequence"/>
</dbReference>